<evidence type="ECO:0000313" key="5">
    <source>
        <dbReference type="Proteomes" id="UP000189299"/>
    </source>
</evidence>
<sequence length="505" mass="59980">MKTFQLNFITNKPLIRWLQILNEFEKNACCNANDLAILTESTSRTIGKDICQIRDYFEDSITIESTHQGYVFKHLKLVTYEEKKTALLENEPLFLILEKIFFAELYTLDDWSDQLHLSKTTLLKYLKKIQSQLVHFDLDITHDPVNIIGQEADIRHFFCTFFYESEITPHTIFPSVSAQQAVNEISCLYKNDFYRNTSFFLYTYLLYISVERFMQGNTVNANNHLRCVLTDRMQQVHAEKINDVIEKYYGIRLPEDELIFLFCSIITQRKMSDIIVEKQFCSTYNQWPESKRLAKEFLEILDCSDENKLVNLIFLESFFTTAKLKEYLCISANRNTQDINRFIKKIFPNECRKYQYFLENSSAYHSLYSHDFLVDFASSLVIYVETIRERYWKNKKNIPFLFEGNNHVIQFIEAISNKYFMEYQCVFYPNASEVNKNYLLKNKIDFLITNHPEHVEEFQEVTECILFRSIPSASDWNRLLEKINPKIINQYFLADKTSFPSSICE</sequence>
<keyword evidence="1" id="KW-0805">Transcription regulation</keyword>
<name>A0A1V2UIS6_ENTMU</name>
<dbReference type="OrthoDB" id="2172609at2"/>
<keyword evidence="2" id="KW-0804">Transcription</keyword>
<proteinExistence type="predicted"/>
<dbReference type="SUPFAM" id="SSF63520">
    <property type="entry name" value="PTS-regulatory domain, PRD"/>
    <property type="match status" value="1"/>
</dbReference>
<dbReference type="GO" id="GO:0006355">
    <property type="term" value="P:regulation of DNA-templated transcription"/>
    <property type="evidence" value="ECO:0007669"/>
    <property type="project" value="InterPro"/>
</dbReference>
<dbReference type="InterPro" id="IPR007737">
    <property type="entry name" value="Mga_HTH"/>
</dbReference>
<organism evidence="4 5">
    <name type="scientific">Enterococcus mundtii</name>
    <dbReference type="NCBI Taxonomy" id="53346"/>
    <lineage>
        <taxon>Bacteria</taxon>
        <taxon>Bacillati</taxon>
        <taxon>Bacillota</taxon>
        <taxon>Bacilli</taxon>
        <taxon>Lactobacillales</taxon>
        <taxon>Enterococcaceae</taxon>
        <taxon>Enterococcus</taxon>
    </lineage>
</organism>
<evidence type="ECO:0000256" key="1">
    <source>
        <dbReference type="ARBA" id="ARBA00023015"/>
    </source>
</evidence>
<protein>
    <submittedName>
        <fullName evidence="4">M protein trans-acting positive regulator</fullName>
    </submittedName>
</protein>
<dbReference type="PANTHER" id="PTHR30185">
    <property type="entry name" value="CRYPTIC BETA-GLUCOSIDE BGL OPERON ANTITERMINATOR"/>
    <property type="match status" value="1"/>
</dbReference>
<feature type="domain" description="Mga helix-turn-helix" evidence="3">
    <location>
        <begin position="85"/>
        <end position="162"/>
    </location>
</feature>
<dbReference type="PANTHER" id="PTHR30185:SF18">
    <property type="entry name" value="TRANSCRIPTIONAL REGULATOR MTLR"/>
    <property type="match status" value="1"/>
</dbReference>
<accession>A0A1V2UIS6</accession>
<dbReference type="Gene3D" id="1.10.10.10">
    <property type="entry name" value="Winged helix-like DNA-binding domain superfamily/Winged helix DNA-binding domain"/>
    <property type="match status" value="1"/>
</dbReference>
<evidence type="ECO:0000259" key="3">
    <source>
        <dbReference type="Pfam" id="PF05043"/>
    </source>
</evidence>
<dbReference type="InterPro" id="IPR036634">
    <property type="entry name" value="PRD_sf"/>
</dbReference>
<reference evidence="4 5" key="1">
    <citation type="submission" date="2016-12" db="EMBL/GenBank/DDBJ databases">
        <authorList>
            <person name="Song W.-J."/>
            <person name="Kurnit D.M."/>
        </authorList>
    </citation>
    <scope>NUCLEOTIDE SEQUENCE [LARGE SCALE GENOMIC DNA]</scope>
    <source>
        <strain evidence="4 5">CGB1038-1_S1</strain>
    </source>
</reference>
<dbReference type="InterPro" id="IPR050661">
    <property type="entry name" value="BglG_antiterminators"/>
</dbReference>
<evidence type="ECO:0000256" key="2">
    <source>
        <dbReference type="ARBA" id="ARBA00023163"/>
    </source>
</evidence>
<evidence type="ECO:0000313" key="4">
    <source>
        <dbReference type="EMBL" id="ONN43281.1"/>
    </source>
</evidence>
<dbReference type="EMBL" id="MSTR01000006">
    <property type="protein sequence ID" value="ONN43281.1"/>
    <property type="molecule type" value="Genomic_DNA"/>
</dbReference>
<dbReference type="RefSeq" id="WP_077151553.1">
    <property type="nucleotide sequence ID" value="NZ_CABMMO010000006.1"/>
</dbReference>
<gene>
    <name evidence="4" type="ORF">BTN92_07500</name>
</gene>
<dbReference type="Proteomes" id="UP000189299">
    <property type="component" value="Unassembled WGS sequence"/>
</dbReference>
<dbReference type="InterPro" id="IPR036388">
    <property type="entry name" value="WH-like_DNA-bd_sf"/>
</dbReference>
<dbReference type="AlphaFoldDB" id="A0A1V2UIS6"/>
<comment type="caution">
    <text evidence="4">The sequence shown here is derived from an EMBL/GenBank/DDBJ whole genome shotgun (WGS) entry which is preliminary data.</text>
</comment>
<dbReference type="Pfam" id="PF05043">
    <property type="entry name" value="Mga"/>
    <property type="match status" value="1"/>
</dbReference>